<sequence length="86" mass="9144">MRFIVVGQTPRLLAASFRLPEKYCCSSSKLTVFSPFLFLVFFLPTREVGSTPSFCSPLFILGGSTSAIPTAAAGCTSSSESPFSPP</sequence>
<organism evidence="1">
    <name type="scientific">Arundo donax</name>
    <name type="common">Giant reed</name>
    <name type="synonym">Donax arundinaceus</name>
    <dbReference type="NCBI Taxonomy" id="35708"/>
    <lineage>
        <taxon>Eukaryota</taxon>
        <taxon>Viridiplantae</taxon>
        <taxon>Streptophyta</taxon>
        <taxon>Embryophyta</taxon>
        <taxon>Tracheophyta</taxon>
        <taxon>Spermatophyta</taxon>
        <taxon>Magnoliopsida</taxon>
        <taxon>Liliopsida</taxon>
        <taxon>Poales</taxon>
        <taxon>Poaceae</taxon>
        <taxon>PACMAD clade</taxon>
        <taxon>Arundinoideae</taxon>
        <taxon>Arundineae</taxon>
        <taxon>Arundo</taxon>
    </lineage>
</organism>
<reference evidence="1" key="1">
    <citation type="submission" date="2014-09" db="EMBL/GenBank/DDBJ databases">
        <authorList>
            <person name="Magalhaes I.L.F."/>
            <person name="Oliveira U."/>
            <person name="Santos F.R."/>
            <person name="Vidigal T.H.D.A."/>
            <person name="Brescovit A.D."/>
            <person name="Santos A.J."/>
        </authorList>
    </citation>
    <scope>NUCLEOTIDE SEQUENCE</scope>
    <source>
        <tissue evidence="1">Shoot tissue taken approximately 20 cm above the soil surface</tissue>
    </source>
</reference>
<proteinExistence type="predicted"/>
<accession>A0A0A9FF76</accession>
<protein>
    <submittedName>
        <fullName evidence="1">Uncharacterized protein</fullName>
    </submittedName>
</protein>
<dbReference type="EMBL" id="GBRH01190978">
    <property type="protein sequence ID" value="JAE06918.1"/>
    <property type="molecule type" value="Transcribed_RNA"/>
</dbReference>
<evidence type="ECO:0000313" key="1">
    <source>
        <dbReference type="EMBL" id="JAE06918.1"/>
    </source>
</evidence>
<reference evidence="1" key="2">
    <citation type="journal article" date="2015" name="Data Brief">
        <title>Shoot transcriptome of the giant reed, Arundo donax.</title>
        <authorList>
            <person name="Barrero R.A."/>
            <person name="Guerrero F.D."/>
            <person name="Moolhuijzen P."/>
            <person name="Goolsby J.A."/>
            <person name="Tidwell J."/>
            <person name="Bellgard S.E."/>
            <person name="Bellgard M.I."/>
        </authorList>
    </citation>
    <scope>NUCLEOTIDE SEQUENCE</scope>
    <source>
        <tissue evidence="1">Shoot tissue taken approximately 20 cm above the soil surface</tissue>
    </source>
</reference>
<name>A0A0A9FF76_ARUDO</name>
<dbReference type="AlphaFoldDB" id="A0A0A9FF76"/>